<reference evidence="1 2" key="1">
    <citation type="submission" date="2024-04" db="EMBL/GenBank/DDBJ databases">
        <title>Genome assembly C_amara_ONT_v2.</title>
        <authorList>
            <person name="Yant L."/>
            <person name="Moore C."/>
            <person name="Slenker M."/>
        </authorList>
    </citation>
    <scope>NUCLEOTIDE SEQUENCE [LARGE SCALE GENOMIC DNA]</scope>
    <source>
        <tissue evidence="1">Leaf</tissue>
    </source>
</reference>
<evidence type="ECO:0008006" key="3">
    <source>
        <dbReference type="Google" id="ProtNLM"/>
    </source>
</evidence>
<evidence type="ECO:0000313" key="1">
    <source>
        <dbReference type="EMBL" id="KAL1194354.1"/>
    </source>
</evidence>
<dbReference type="AlphaFoldDB" id="A0ABD0ZSN8"/>
<evidence type="ECO:0000313" key="2">
    <source>
        <dbReference type="Proteomes" id="UP001558713"/>
    </source>
</evidence>
<keyword evidence="2" id="KW-1185">Reference proteome</keyword>
<organism evidence="1 2">
    <name type="scientific">Cardamine amara subsp. amara</name>
    <dbReference type="NCBI Taxonomy" id="228776"/>
    <lineage>
        <taxon>Eukaryota</taxon>
        <taxon>Viridiplantae</taxon>
        <taxon>Streptophyta</taxon>
        <taxon>Embryophyta</taxon>
        <taxon>Tracheophyta</taxon>
        <taxon>Spermatophyta</taxon>
        <taxon>Magnoliopsida</taxon>
        <taxon>eudicotyledons</taxon>
        <taxon>Gunneridae</taxon>
        <taxon>Pentapetalae</taxon>
        <taxon>rosids</taxon>
        <taxon>malvids</taxon>
        <taxon>Brassicales</taxon>
        <taxon>Brassicaceae</taxon>
        <taxon>Cardamineae</taxon>
        <taxon>Cardamine</taxon>
    </lineage>
</organism>
<proteinExistence type="predicted"/>
<dbReference type="Proteomes" id="UP001558713">
    <property type="component" value="Unassembled WGS sequence"/>
</dbReference>
<protein>
    <recommendedName>
        <fullName evidence="3">RNase H type-1 domain-containing protein</fullName>
    </recommendedName>
</protein>
<name>A0ABD0ZSN8_CARAN</name>
<comment type="caution">
    <text evidence="1">The sequence shown here is derived from an EMBL/GenBank/DDBJ whole genome shotgun (WGS) entry which is preliminary data.</text>
</comment>
<sequence length="87" mass="10031">MWIYGQCGAAVEALNHPRDWPKYRSLLDRFHRILQRFNSCFIRHSSSKANLAARRIAKSVTRDGRVHSYLAVGGPVWLHATLEADRQ</sequence>
<dbReference type="EMBL" id="JBANAX010000754">
    <property type="protein sequence ID" value="KAL1194354.1"/>
    <property type="molecule type" value="Genomic_DNA"/>
</dbReference>
<gene>
    <name evidence="1" type="ORF">V5N11_017823</name>
</gene>
<accession>A0ABD0ZSN8</accession>